<gene>
    <name evidence="1" type="ORF">LP422_17865</name>
</gene>
<dbReference type="Proteomes" id="UP001059663">
    <property type="component" value="Chromosome"/>
</dbReference>
<protein>
    <submittedName>
        <fullName evidence="1">PH domain-containing protein</fullName>
    </submittedName>
</protein>
<dbReference type="EMBL" id="CP087977">
    <property type="protein sequence ID" value="UUZ44317.1"/>
    <property type="molecule type" value="Genomic_DNA"/>
</dbReference>
<organism evidence="1 2">
    <name type="scientific">Janibacter limosus</name>
    <dbReference type="NCBI Taxonomy" id="53458"/>
    <lineage>
        <taxon>Bacteria</taxon>
        <taxon>Bacillati</taxon>
        <taxon>Actinomycetota</taxon>
        <taxon>Actinomycetes</taxon>
        <taxon>Micrococcales</taxon>
        <taxon>Intrasporangiaceae</taxon>
        <taxon>Janibacter</taxon>
    </lineage>
</organism>
<evidence type="ECO:0000313" key="2">
    <source>
        <dbReference type="Proteomes" id="UP001059663"/>
    </source>
</evidence>
<sequence>MAQEVAHKGLRKYLLPGEHPVAEIRHHRIVLAKPALVLVAVTALFLWLDITVSDASSGILGYLWLVWIGVLGWAAWQWIEWRHTRVVATDKRIVLFEGWINHKVSMMPLKKVTDMGYERSLLGRVLGYGTFVLESAGRDRALSKIEFVPDPRRQLPRHLLGGLRHEPRRGRRRGPVRRPRRRRARVGDLAGVPDPAGPRRRRLQRRRPGRRPGDLWAGATSRQPDLPQPGPGPAKARRRHRRAAAVRPRRLLSHRPRGVTHAPAMRSLLPSRR</sequence>
<reference evidence="1" key="1">
    <citation type="submission" date="2021-11" db="EMBL/GenBank/DDBJ databases">
        <title>Study of the species diversity of bacterial strains isolated from a unique natural object - Shulgan-Tash cave (Bashkiria).</title>
        <authorList>
            <person name="Sazanova A.L."/>
            <person name="Chirak E.R."/>
            <person name="Safronova V.I."/>
        </authorList>
    </citation>
    <scope>NUCLEOTIDE SEQUENCE</scope>
    <source>
        <strain evidence="1">P1</strain>
    </source>
</reference>
<name>A0AC61U2S8_9MICO</name>
<evidence type="ECO:0000313" key="1">
    <source>
        <dbReference type="EMBL" id="UUZ44317.1"/>
    </source>
</evidence>
<accession>A0AC61U2S8</accession>
<proteinExistence type="predicted"/>